<dbReference type="AlphaFoldDB" id="A0A9P9W997"/>
<keyword evidence="4" id="KW-1185">Reference proteome</keyword>
<dbReference type="GO" id="GO:0016407">
    <property type="term" value="F:acetyltransferase activity"/>
    <property type="evidence" value="ECO:0007669"/>
    <property type="project" value="InterPro"/>
</dbReference>
<sequence length="327" mass="36979">MADRPRFSKTQLGQYLDRIAVPAEHRLYDVSGIADGDKFKYLSLLEKHHLIRIPFENLTLHYSWHRVIDVSPRHLFSKVVAHPSRGRGGYCMEVNTLFHTLLLSLGFDVSMAGARVYDPGRQRYGGFSHCVNIVTVAGVQYMVDVAFGANGPTRPVPMEPGHEGVHIEPASVRLVNEPIPQNLNQRSKVWIYQHRINEHADWVPMYCFVDLEFIPEDIRAMNLSPWKSPTSFFTQKIIVTRFTTAAEDISSPSPGVPNEAAVLDCGIDGALIVDHDKFKWRRNGVTVLERTFDSDDERLDYLRRYFGIELADEDADAIAGTAGQISR</sequence>
<evidence type="ECO:0000256" key="2">
    <source>
        <dbReference type="RuleBase" id="RU003452"/>
    </source>
</evidence>
<accession>A0A9P9W997</accession>
<dbReference type="OrthoDB" id="10260017at2759"/>
<evidence type="ECO:0008006" key="5">
    <source>
        <dbReference type="Google" id="ProtNLM"/>
    </source>
</evidence>
<dbReference type="PANTHER" id="PTHR11786:SF0">
    <property type="entry name" value="ARYLAMINE N-ACETYLTRANSFERASE 4-RELATED"/>
    <property type="match status" value="1"/>
</dbReference>
<dbReference type="InterPro" id="IPR038765">
    <property type="entry name" value="Papain-like_cys_pep_sf"/>
</dbReference>
<protein>
    <recommendedName>
        <fullName evidence="5">Arylamine N-acetyltransferase</fullName>
    </recommendedName>
</protein>
<dbReference type="PANTHER" id="PTHR11786">
    <property type="entry name" value="N-HYDROXYARYLAMINE O-ACETYLTRANSFERASE"/>
    <property type="match status" value="1"/>
</dbReference>
<dbReference type="PRINTS" id="PR01543">
    <property type="entry name" value="ANATRNSFRASE"/>
</dbReference>
<keyword evidence="2" id="KW-0808">Transferase</keyword>
<dbReference type="Gene3D" id="3.30.2140.20">
    <property type="match status" value="1"/>
</dbReference>
<reference evidence="3" key="1">
    <citation type="submission" date="2021-03" db="EMBL/GenBank/DDBJ databases">
        <title>Revisited historic fungal species revealed as producer of novel bioactive compounds through whole genome sequencing and comparative genomics.</title>
        <authorList>
            <person name="Vignolle G.A."/>
            <person name="Hochenegger N."/>
            <person name="Mach R.L."/>
            <person name="Mach-Aigner A.R."/>
            <person name="Javad Rahimi M."/>
            <person name="Salim K.A."/>
            <person name="Chan C.M."/>
            <person name="Lim L.B.L."/>
            <person name="Cai F."/>
            <person name="Druzhinina I.S."/>
            <person name="U'Ren J.M."/>
            <person name="Derntl C."/>
        </authorList>
    </citation>
    <scope>NUCLEOTIDE SEQUENCE</scope>
    <source>
        <strain evidence="3">TUCIM 5799</strain>
    </source>
</reference>
<dbReference type="SUPFAM" id="SSF54001">
    <property type="entry name" value="Cysteine proteinases"/>
    <property type="match status" value="1"/>
</dbReference>
<comment type="similarity">
    <text evidence="1 2">Belongs to the arylamine N-acetyltransferase family.</text>
</comment>
<name>A0A9P9W997_9PEZI</name>
<evidence type="ECO:0000256" key="1">
    <source>
        <dbReference type="ARBA" id="ARBA00006547"/>
    </source>
</evidence>
<keyword evidence="2" id="KW-0012">Acyltransferase</keyword>
<proteinExistence type="inferred from homology"/>
<gene>
    <name evidence="3" type="ORF">JX265_013316</name>
</gene>
<evidence type="ECO:0000313" key="3">
    <source>
        <dbReference type="EMBL" id="KAI1850836.1"/>
    </source>
</evidence>
<dbReference type="InterPro" id="IPR053710">
    <property type="entry name" value="Arylamine_NAT_domain_sf"/>
</dbReference>
<dbReference type="EMBL" id="JAFIMR010000067">
    <property type="protein sequence ID" value="KAI1850836.1"/>
    <property type="molecule type" value="Genomic_DNA"/>
</dbReference>
<organism evidence="3 4">
    <name type="scientific">Neoarthrinium moseri</name>
    <dbReference type="NCBI Taxonomy" id="1658444"/>
    <lineage>
        <taxon>Eukaryota</taxon>
        <taxon>Fungi</taxon>
        <taxon>Dikarya</taxon>
        <taxon>Ascomycota</taxon>
        <taxon>Pezizomycotina</taxon>
        <taxon>Sordariomycetes</taxon>
        <taxon>Xylariomycetidae</taxon>
        <taxon>Amphisphaeriales</taxon>
        <taxon>Apiosporaceae</taxon>
        <taxon>Neoarthrinium</taxon>
    </lineage>
</organism>
<dbReference type="Proteomes" id="UP000829685">
    <property type="component" value="Unassembled WGS sequence"/>
</dbReference>
<dbReference type="Pfam" id="PF00797">
    <property type="entry name" value="Acetyltransf_2"/>
    <property type="match status" value="1"/>
</dbReference>
<dbReference type="InterPro" id="IPR001447">
    <property type="entry name" value="Arylamine_N-AcTrfase"/>
</dbReference>
<comment type="caution">
    <text evidence="3">The sequence shown here is derived from an EMBL/GenBank/DDBJ whole genome shotgun (WGS) entry which is preliminary data.</text>
</comment>
<evidence type="ECO:0000313" key="4">
    <source>
        <dbReference type="Proteomes" id="UP000829685"/>
    </source>
</evidence>